<dbReference type="SUPFAM" id="SSF58069">
    <property type="entry name" value="Virus ectodomain"/>
    <property type="match status" value="1"/>
</dbReference>
<dbReference type="Pfam" id="PF00429">
    <property type="entry name" value="TLV_coat"/>
    <property type="match status" value="1"/>
</dbReference>
<reference evidence="1" key="2">
    <citation type="submission" date="2025-08" db="UniProtKB">
        <authorList>
            <consortium name="Ensembl"/>
        </authorList>
    </citation>
    <scope>IDENTIFICATION</scope>
</reference>
<name>A0A670KFS8_PODMU</name>
<reference evidence="1" key="3">
    <citation type="submission" date="2025-09" db="UniProtKB">
        <authorList>
            <consortium name="Ensembl"/>
        </authorList>
    </citation>
    <scope>IDENTIFICATION</scope>
</reference>
<dbReference type="GeneTree" id="ENSGT01000000218478"/>
<keyword evidence="2" id="KW-1185">Reference proteome</keyword>
<dbReference type="Ensembl" id="ENSPMRT00000037931.1">
    <property type="protein sequence ID" value="ENSPMRP00000035786.1"/>
    <property type="gene ID" value="ENSPMRG00000023120.1"/>
</dbReference>
<evidence type="ECO:0000313" key="2">
    <source>
        <dbReference type="Proteomes" id="UP000472272"/>
    </source>
</evidence>
<proteinExistence type="predicted"/>
<evidence type="ECO:0000313" key="1">
    <source>
        <dbReference type="Ensembl" id="ENSPMRP00000035786.1"/>
    </source>
</evidence>
<accession>A0A670KFS8</accession>
<dbReference type="Proteomes" id="UP000472272">
    <property type="component" value="Chromosome 13"/>
</dbReference>
<reference evidence="1 2" key="1">
    <citation type="journal article" date="2019" name="Proc. Natl. Acad. Sci. U.S.A.">
        <title>Regulatory changes in pterin and carotenoid genes underlie balanced color polymorphisms in the wall lizard.</title>
        <authorList>
            <person name="Andrade P."/>
            <person name="Pinho C."/>
            <person name="Perez I de Lanuza G."/>
            <person name="Afonso S."/>
            <person name="Brejcha J."/>
            <person name="Rubin C.J."/>
            <person name="Wallerman O."/>
            <person name="Pereira P."/>
            <person name="Sabatino S.J."/>
            <person name="Bellati A."/>
            <person name="Pellitteri-Rosa D."/>
            <person name="Bosakova Z."/>
            <person name="Bunikis I."/>
            <person name="Carretero M.A."/>
            <person name="Feiner N."/>
            <person name="Marsik P."/>
            <person name="Pauperio F."/>
            <person name="Salvi D."/>
            <person name="Soler L."/>
            <person name="While G.M."/>
            <person name="Uller T."/>
            <person name="Font E."/>
            <person name="Andersson L."/>
            <person name="Carneiro M."/>
        </authorList>
    </citation>
    <scope>NUCLEOTIDE SEQUENCE</scope>
</reference>
<organism evidence="1 2">
    <name type="scientific">Podarcis muralis</name>
    <name type="common">Wall lizard</name>
    <name type="synonym">Lacerta muralis</name>
    <dbReference type="NCBI Taxonomy" id="64176"/>
    <lineage>
        <taxon>Eukaryota</taxon>
        <taxon>Metazoa</taxon>
        <taxon>Chordata</taxon>
        <taxon>Craniata</taxon>
        <taxon>Vertebrata</taxon>
        <taxon>Euteleostomi</taxon>
        <taxon>Lepidosauria</taxon>
        <taxon>Squamata</taxon>
        <taxon>Bifurcata</taxon>
        <taxon>Unidentata</taxon>
        <taxon>Episquamata</taxon>
        <taxon>Laterata</taxon>
        <taxon>Lacertibaenia</taxon>
        <taxon>Lacertidae</taxon>
        <taxon>Podarcis</taxon>
    </lineage>
</organism>
<sequence>MWIYEGPIYNLNRIITLQAVVDCRQCHSHSPLVNRHPVLQLRLGLDFLLARQGGFCVALNLTGGACCFNISDHAEAIRNFEAEIEKVAHVPVPT</sequence>
<protein>
    <submittedName>
        <fullName evidence="1">Uncharacterized protein</fullName>
    </submittedName>
</protein>
<dbReference type="Gene3D" id="1.10.287.210">
    <property type="match status" value="1"/>
</dbReference>
<dbReference type="AlphaFoldDB" id="A0A670KFS8"/>
<dbReference type="InterPro" id="IPR018154">
    <property type="entry name" value="TLV/ENV_coat_polyprotein"/>
</dbReference>